<evidence type="ECO:0000256" key="1">
    <source>
        <dbReference type="SAM" id="MobiDB-lite"/>
    </source>
</evidence>
<proteinExistence type="predicted"/>
<sequence>MAVNADGRRDEAFRRLAESLTLITVLGHTVLGFEQSCLAPVVGVLTGVTAEFALETVEAWSRRRPARYLGVPRDRVVAFFLPSYVCGLLCAMLLYGNGRLTPIALAVLIGVGGTYVFRVTAPRTPRIPKARETLETAGEAEPRAGTAGRGAEDVPGRPFLNPAALGIVAVLLLFPWVGLAPAYQFTAWVSGPFDLLVPLAVLVWGTTVNARLAGRLPLVLGWVGGFALQALVRGGLTDVSAVGALLPMTGTAFALYAGYVIVEPGTSPVRPRDQVVFGLATAAVYGLLVEFHVVFGPFLALVIVGVGRGLRVTLPARLNVPGLGVPGPPGTGGSAGHPVAGTPGTPYGEVSRCRDRSVRAPAASPPAGPP</sequence>
<feature type="transmembrane region" description="Helical" evidence="2">
    <location>
        <begin position="185"/>
        <end position="204"/>
    </location>
</feature>
<evidence type="ECO:0000313" key="3">
    <source>
        <dbReference type="EMBL" id="GAA4189476.1"/>
    </source>
</evidence>
<feature type="transmembrane region" description="Helical" evidence="2">
    <location>
        <begin position="102"/>
        <end position="121"/>
    </location>
</feature>
<dbReference type="Proteomes" id="UP001501251">
    <property type="component" value="Unassembled WGS sequence"/>
</dbReference>
<keyword evidence="2" id="KW-0812">Transmembrane</keyword>
<feature type="region of interest" description="Disordered" evidence="1">
    <location>
        <begin position="325"/>
        <end position="370"/>
    </location>
</feature>
<comment type="caution">
    <text evidence="3">The sequence shown here is derived from an EMBL/GenBank/DDBJ whole genome shotgun (WGS) entry which is preliminary data.</text>
</comment>
<name>A0ABP8ASH1_9ACTN</name>
<reference evidence="4" key="1">
    <citation type="journal article" date="2019" name="Int. J. Syst. Evol. Microbiol.">
        <title>The Global Catalogue of Microorganisms (GCM) 10K type strain sequencing project: providing services to taxonomists for standard genome sequencing and annotation.</title>
        <authorList>
            <consortium name="The Broad Institute Genomics Platform"/>
            <consortium name="The Broad Institute Genome Sequencing Center for Infectious Disease"/>
            <person name="Wu L."/>
            <person name="Ma J."/>
        </authorList>
    </citation>
    <scope>NUCLEOTIDE SEQUENCE [LARGE SCALE GENOMIC DNA]</scope>
    <source>
        <strain evidence="4">JCM 17388</strain>
    </source>
</reference>
<feature type="transmembrane region" description="Helical" evidence="2">
    <location>
        <begin position="242"/>
        <end position="262"/>
    </location>
</feature>
<dbReference type="EMBL" id="BAABAQ010000003">
    <property type="protein sequence ID" value="GAA4189476.1"/>
    <property type="molecule type" value="Genomic_DNA"/>
</dbReference>
<accession>A0ABP8ASH1</accession>
<feature type="transmembrane region" description="Helical" evidence="2">
    <location>
        <begin position="76"/>
        <end position="96"/>
    </location>
</feature>
<evidence type="ECO:0000256" key="2">
    <source>
        <dbReference type="SAM" id="Phobius"/>
    </source>
</evidence>
<keyword evidence="4" id="KW-1185">Reference proteome</keyword>
<keyword evidence="2" id="KW-1133">Transmembrane helix</keyword>
<protein>
    <recommendedName>
        <fullName evidence="5">Enediyne biosynthesis protein UnbU</fullName>
    </recommendedName>
</protein>
<evidence type="ECO:0008006" key="5">
    <source>
        <dbReference type="Google" id="ProtNLM"/>
    </source>
</evidence>
<evidence type="ECO:0000313" key="4">
    <source>
        <dbReference type="Proteomes" id="UP001501251"/>
    </source>
</evidence>
<keyword evidence="2" id="KW-0472">Membrane</keyword>
<feature type="transmembrane region" description="Helical" evidence="2">
    <location>
        <begin position="216"/>
        <end position="236"/>
    </location>
</feature>
<gene>
    <name evidence="3" type="ORF">GCM10022252_26410</name>
</gene>
<feature type="transmembrane region" description="Helical" evidence="2">
    <location>
        <begin position="159"/>
        <end position="179"/>
    </location>
</feature>
<feature type="transmembrane region" description="Helical" evidence="2">
    <location>
        <begin position="274"/>
        <end position="307"/>
    </location>
</feature>
<organism evidence="3 4">
    <name type="scientific">Streptosporangium oxazolinicum</name>
    <dbReference type="NCBI Taxonomy" id="909287"/>
    <lineage>
        <taxon>Bacteria</taxon>
        <taxon>Bacillati</taxon>
        <taxon>Actinomycetota</taxon>
        <taxon>Actinomycetes</taxon>
        <taxon>Streptosporangiales</taxon>
        <taxon>Streptosporangiaceae</taxon>
        <taxon>Streptosporangium</taxon>
    </lineage>
</organism>